<sequence length="86" mass="9696">MAGKTVEKRTGTDVDTRDEPSVEWGWHGTFPKAARAGGWFTAFVLFMMLIGNHEGQTENIWLVGLGSALVLGLLYDMARRRTAWRR</sequence>
<keyword evidence="2" id="KW-0472">Membrane</keyword>
<accession>A0A7X5ZS57</accession>
<keyword evidence="4" id="KW-1185">Reference proteome</keyword>
<gene>
    <name evidence="3" type="ORF">FHU38_003912</name>
</gene>
<dbReference type="InterPro" id="IPR024341">
    <property type="entry name" value="DUF2631"/>
</dbReference>
<dbReference type="Pfam" id="PF10939">
    <property type="entry name" value="DUF2631"/>
    <property type="match status" value="1"/>
</dbReference>
<dbReference type="EMBL" id="JAAOYM010000001">
    <property type="protein sequence ID" value="NIJ13568.1"/>
    <property type="molecule type" value="Genomic_DNA"/>
</dbReference>
<feature type="transmembrane region" description="Helical" evidence="2">
    <location>
        <begin position="59"/>
        <end position="78"/>
    </location>
</feature>
<reference evidence="3 4" key="1">
    <citation type="submission" date="2020-03" db="EMBL/GenBank/DDBJ databases">
        <title>Sequencing the genomes of 1000 actinobacteria strains.</title>
        <authorList>
            <person name="Klenk H.-P."/>
        </authorList>
    </citation>
    <scope>NUCLEOTIDE SEQUENCE [LARGE SCALE GENOMIC DNA]</scope>
    <source>
        <strain evidence="3 4">DSM 45685</strain>
    </source>
</reference>
<evidence type="ECO:0000256" key="2">
    <source>
        <dbReference type="SAM" id="Phobius"/>
    </source>
</evidence>
<proteinExistence type="predicted"/>
<dbReference type="RefSeq" id="WP_167173446.1">
    <property type="nucleotide sequence ID" value="NZ_JAAOYM010000001.1"/>
</dbReference>
<feature type="transmembrane region" description="Helical" evidence="2">
    <location>
        <begin position="36"/>
        <end position="53"/>
    </location>
</feature>
<dbReference type="Proteomes" id="UP000545493">
    <property type="component" value="Unassembled WGS sequence"/>
</dbReference>
<comment type="caution">
    <text evidence="3">The sequence shown here is derived from an EMBL/GenBank/DDBJ whole genome shotgun (WGS) entry which is preliminary data.</text>
</comment>
<evidence type="ECO:0008006" key="5">
    <source>
        <dbReference type="Google" id="ProtNLM"/>
    </source>
</evidence>
<evidence type="ECO:0000313" key="4">
    <source>
        <dbReference type="Proteomes" id="UP000545493"/>
    </source>
</evidence>
<keyword evidence="2" id="KW-1133">Transmembrane helix</keyword>
<evidence type="ECO:0000313" key="3">
    <source>
        <dbReference type="EMBL" id="NIJ13568.1"/>
    </source>
</evidence>
<feature type="region of interest" description="Disordered" evidence="1">
    <location>
        <begin position="1"/>
        <end position="20"/>
    </location>
</feature>
<dbReference type="AlphaFoldDB" id="A0A7X5ZS57"/>
<evidence type="ECO:0000256" key="1">
    <source>
        <dbReference type="SAM" id="MobiDB-lite"/>
    </source>
</evidence>
<name>A0A7X5ZS57_9PSEU</name>
<keyword evidence="2" id="KW-0812">Transmembrane</keyword>
<organism evidence="3 4">
    <name type="scientific">Saccharomonospora amisosensis</name>
    <dbReference type="NCBI Taxonomy" id="1128677"/>
    <lineage>
        <taxon>Bacteria</taxon>
        <taxon>Bacillati</taxon>
        <taxon>Actinomycetota</taxon>
        <taxon>Actinomycetes</taxon>
        <taxon>Pseudonocardiales</taxon>
        <taxon>Pseudonocardiaceae</taxon>
        <taxon>Saccharomonospora</taxon>
    </lineage>
</organism>
<protein>
    <recommendedName>
        <fullName evidence="5">DUF2631 domain-containing protein</fullName>
    </recommendedName>
</protein>